<dbReference type="Gene3D" id="2.120.10.30">
    <property type="entry name" value="TolB, C-terminal domain"/>
    <property type="match status" value="1"/>
</dbReference>
<organism evidence="2 3">
    <name type="scientific">Pseudoxanthomonas daejeonensis</name>
    <dbReference type="NCBI Taxonomy" id="266062"/>
    <lineage>
        <taxon>Bacteria</taxon>
        <taxon>Pseudomonadati</taxon>
        <taxon>Pseudomonadota</taxon>
        <taxon>Gammaproteobacteria</taxon>
        <taxon>Lysobacterales</taxon>
        <taxon>Lysobacteraceae</taxon>
        <taxon>Pseudoxanthomonas</taxon>
    </lineage>
</organism>
<dbReference type="RefSeq" id="WP_162411397.1">
    <property type="nucleotide sequence ID" value="NZ_PDWN01000017.1"/>
</dbReference>
<proteinExistence type="predicted"/>
<keyword evidence="3" id="KW-1185">Reference proteome</keyword>
<dbReference type="EMBL" id="PDWN01000017">
    <property type="protein sequence ID" value="KAF1692246.1"/>
    <property type="molecule type" value="Genomic_DNA"/>
</dbReference>
<sequence length="302" mass="32135">MDLLSHVRTASVGLALAAFAAPVHAAQPAPELLWTVGGFSTPESVVYDRARDRFYVSNMATRGEGATPGDGFISQLDGRGNITELKWITGLQNPKGLSLANGRLYAGDDDALVEMDLDAAAIVARHAPADGGPAQFNDTTADAAGNVYAFSRRLDTVFRLSDGTFAPWVKVDTNVTGKFNGLRADGDRLLLGSWQVAGPDGEQLGHLTTIDLATGTIGRIGQQPIGHIDGIEPDGRGGWTVTDFTPGTLLHVDADGTPTRLLTLVKGNADHLYLPDEQLLVIPFLFDDVMRAYRWAPGADAE</sequence>
<evidence type="ECO:0000256" key="1">
    <source>
        <dbReference type="SAM" id="SignalP"/>
    </source>
</evidence>
<evidence type="ECO:0008006" key="4">
    <source>
        <dbReference type="Google" id="ProtNLM"/>
    </source>
</evidence>
<accession>A0ABQ6Z3R1</accession>
<feature type="chain" id="PRO_5045205781" description="Sugar lactone lactonase YvrE" evidence="1">
    <location>
        <begin position="26"/>
        <end position="302"/>
    </location>
</feature>
<gene>
    <name evidence="2" type="ORF">CSC65_14895</name>
</gene>
<feature type="signal peptide" evidence="1">
    <location>
        <begin position="1"/>
        <end position="25"/>
    </location>
</feature>
<keyword evidence="1" id="KW-0732">Signal</keyword>
<evidence type="ECO:0000313" key="3">
    <source>
        <dbReference type="Proteomes" id="UP000788419"/>
    </source>
</evidence>
<reference evidence="2 3" key="1">
    <citation type="submission" date="2017-10" db="EMBL/GenBank/DDBJ databases">
        <title>Whole genome sequencing of members of genus Pseudoxanthomonas.</title>
        <authorList>
            <person name="Kumar S."/>
            <person name="Bansal K."/>
            <person name="Kaur A."/>
            <person name="Patil P."/>
            <person name="Sharma S."/>
            <person name="Patil P.B."/>
        </authorList>
    </citation>
    <scope>NUCLEOTIDE SEQUENCE [LARGE SCALE GENOMIC DNA]</scope>
    <source>
        <strain evidence="2 3">DSM 17801</strain>
    </source>
</reference>
<comment type="caution">
    <text evidence="2">The sequence shown here is derived from an EMBL/GenBank/DDBJ whole genome shotgun (WGS) entry which is preliminary data.</text>
</comment>
<evidence type="ECO:0000313" key="2">
    <source>
        <dbReference type="EMBL" id="KAF1692246.1"/>
    </source>
</evidence>
<dbReference type="SUPFAM" id="SSF63829">
    <property type="entry name" value="Calcium-dependent phosphotriesterase"/>
    <property type="match status" value="1"/>
</dbReference>
<dbReference type="Proteomes" id="UP000788419">
    <property type="component" value="Unassembled WGS sequence"/>
</dbReference>
<name>A0ABQ6Z3R1_9GAMM</name>
<dbReference type="InterPro" id="IPR011042">
    <property type="entry name" value="6-blade_b-propeller_TolB-like"/>
</dbReference>
<protein>
    <recommendedName>
        <fullName evidence="4">Sugar lactone lactonase YvrE</fullName>
    </recommendedName>
</protein>